<name>A0A9P7MUN9_9HYPO</name>
<evidence type="ECO:0000313" key="2">
    <source>
        <dbReference type="EMBL" id="KAG5957078.1"/>
    </source>
</evidence>
<feature type="compositionally biased region" description="Basic and acidic residues" evidence="1">
    <location>
        <begin position="107"/>
        <end position="126"/>
    </location>
</feature>
<evidence type="ECO:0000313" key="4">
    <source>
        <dbReference type="Proteomes" id="UP000742024"/>
    </source>
</evidence>
<feature type="compositionally biased region" description="Acidic residues" evidence="1">
    <location>
        <begin position="50"/>
        <end position="106"/>
    </location>
</feature>
<evidence type="ECO:0000256" key="1">
    <source>
        <dbReference type="SAM" id="MobiDB-lite"/>
    </source>
</evidence>
<dbReference type="EMBL" id="SRPS01000102">
    <property type="protein sequence ID" value="KAG5968716.1"/>
    <property type="molecule type" value="Genomic_DNA"/>
</dbReference>
<dbReference type="Proteomes" id="UP000742024">
    <property type="component" value="Unassembled WGS sequence"/>
</dbReference>
<gene>
    <name evidence="3" type="ORF">E4U56_000259</name>
    <name evidence="2" type="ORF">E4U57_002040</name>
</gene>
<evidence type="ECO:0000313" key="5">
    <source>
        <dbReference type="Proteomes" id="UP000784919"/>
    </source>
</evidence>
<protein>
    <submittedName>
        <fullName evidence="3">Uncharacterized protein</fullName>
    </submittedName>
</protein>
<organism evidence="3 5">
    <name type="scientific">Claviceps arundinis</name>
    <dbReference type="NCBI Taxonomy" id="1623583"/>
    <lineage>
        <taxon>Eukaryota</taxon>
        <taxon>Fungi</taxon>
        <taxon>Dikarya</taxon>
        <taxon>Ascomycota</taxon>
        <taxon>Pezizomycotina</taxon>
        <taxon>Sordariomycetes</taxon>
        <taxon>Hypocreomycetidae</taxon>
        <taxon>Hypocreales</taxon>
        <taxon>Clavicipitaceae</taxon>
        <taxon>Claviceps</taxon>
    </lineage>
</organism>
<dbReference type="OrthoDB" id="5127183at2759"/>
<reference evidence="3 4" key="1">
    <citation type="journal article" date="2020" name="bioRxiv">
        <title>Whole genome comparisons of ergot fungi reveals the divergence and evolution of species within the genus Claviceps are the result of varying mechanisms driving genome evolution and host range expansion.</title>
        <authorList>
            <person name="Wyka S.A."/>
            <person name="Mondo S.J."/>
            <person name="Liu M."/>
            <person name="Dettman J."/>
            <person name="Nalam V."/>
            <person name="Broders K.D."/>
        </authorList>
    </citation>
    <scope>NUCLEOTIDE SEQUENCE</scope>
    <source>
        <strain evidence="3">CCC 1102</strain>
        <strain evidence="2 4">LM583</strain>
    </source>
</reference>
<evidence type="ECO:0000313" key="3">
    <source>
        <dbReference type="EMBL" id="KAG5968716.1"/>
    </source>
</evidence>
<sequence length="272" mass="30544">MPSGQLDTQPHDGNASLKRKCEDDHESSRTQPVRRFSSTELVVNAPQDEGSLEENSSEEDESEEDESEEDESEEDESEEDESEEDASEDDESEDESQGGGIEEEPEKNESRGRDKSKEKDESKGEGELQDQSGIPSDTSETPSHWRAIISFHDMIKDPTAAGQKYTTLDEEQKLIIALGVRNLFIATNKSGSVRDRDRQILEHMQCVLGDVSNPAVMRDSGLRVSFYPGRKYTKLRHFQDLDAKIGEHPHTSYFAQLSKSPKVFAAFVEAQE</sequence>
<feature type="compositionally biased region" description="Polar residues" evidence="1">
    <location>
        <begin position="129"/>
        <end position="142"/>
    </location>
</feature>
<feature type="compositionally biased region" description="Basic and acidic residues" evidence="1">
    <location>
        <begin position="19"/>
        <end position="28"/>
    </location>
</feature>
<feature type="region of interest" description="Disordered" evidence="1">
    <location>
        <begin position="1"/>
        <end position="142"/>
    </location>
</feature>
<dbReference type="EMBL" id="SRPR01000181">
    <property type="protein sequence ID" value="KAG5957078.1"/>
    <property type="molecule type" value="Genomic_DNA"/>
</dbReference>
<comment type="caution">
    <text evidence="3">The sequence shown here is derived from an EMBL/GenBank/DDBJ whole genome shotgun (WGS) entry which is preliminary data.</text>
</comment>
<dbReference type="AlphaFoldDB" id="A0A9P7MUN9"/>
<dbReference type="Proteomes" id="UP000784919">
    <property type="component" value="Unassembled WGS sequence"/>
</dbReference>
<proteinExistence type="predicted"/>
<accession>A0A9P7MUN9</accession>
<keyword evidence="4" id="KW-1185">Reference proteome</keyword>